<dbReference type="STRING" id="195913.SAMN04488004_11435"/>
<dbReference type="InterPro" id="IPR004045">
    <property type="entry name" value="Glutathione_S-Trfase_N"/>
</dbReference>
<dbReference type="PANTHER" id="PTHR44051:SF8">
    <property type="entry name" value="GLUTATHIONE S-TRANSFERASE GSTA"/>
    <property type="match status" value="1"/>
</dbReference>
<evidence type="ECO:0000313" key="5">
    <source>
        <dbReference type="Proteomes" id="UP000199550"/>
    </source>
</evidence>
<evidence type="ECO:0000259" key="2">
    <source>
        <dbReference type="PROSITE" id="PS50404"/>
    </source>
</evidence>
<dbReference type="InterPro" id="IPR040079">
    <property type="entry name" value="Glutathione_S-Trfase"/>
</dbReference>
<keyword evidence="4" id="KW-0808">Transferase</keyword>
<protein>
    <submittedName>
        <fullName evidence="4">Glutathione S-transferase</fullName>
    </submittedName>
</protein>
<dbReference type="CDD" id="cd03057">
    <property type="entry name" value="GST_N_Beta"/>
    <property type="match status" value="1"/>
</dbReference>
<dbReference type="PROSITE" id="PS50404">
    <property type="entry name" value="GST_NTER"/>
    <property type="match status" value="1"/>
</dbReference>
<dbReference type="Proteomes" id="UP000199550">
    <property type="component" value="Unassembled WGS sequence"/>
</dbReference>
<accession>A0A1I4GT35</accession>
<feature type="domain" description="GST N-terminal" evidence="2">
    <location>
        <begin position="1"/>
        <end position="80"/>
    </location>
</feature>
<sequence length="205" mass="22614">MLTLHYNPLTISAATAIVLEELEVPYTPILVDFSDVSQQSPAYLALNPKGRVPTLQTPQGVLTETGAILEYLAAQHGPHLIPEDPFQAARMRETMHYLASTVHVNYAHAMRGPRWADLESSWADMTAKAPHTMAASLAYLEGHLDFAPFAIGNSLTLADPWLFVLTGFATRLHIDIAQFPNLSAHQVMMHDRYAVRAARNKGMLA</sequence>
<dbReference type="InterPro" id="IPR004046">
    <property type="entry name" value="GST_C"/>
</dbReference>
<dbReference type="SFLD" id="SFLDS00019">
    <property type="entry name" value="Glutathione_Transferase_(cytos"/>
    <property type="match status" value="1"/>
</dbReference>
<dbReference type="PANTHER" id="PTHR44051">
    <property type="entry name" value="GLUTATHIONE S-TRANSFERASE-RELATED"/>
    <property type="match status" value="1"/>
</dbReference>
<dbReference type="InterPro" id="IPR036249">
    <property type="entry name" value="Thioredoxin-like_sf"/>
</dbReference>
<dbReference type="EMBL" id="FOTF01000014">
    <property type="protein sequence ID" value="SFL32680.1"/>
    <property type="molecule type" value="Genomic_DNA"/>
</dbReference>
<proteinExistence type="inferred from homology"/>
<dbReference type="SFLD" id="SFLDG00358">
    <property type="entry name" value="Main_(cytGST)"/>
    <property type="match status" value="1"/>
</dbReference>
<dbReference type="Pfam" id="PF00043">
    <property type="entry name" value="GST_C"/>
    <property type="match status" value="1"/>
</dbReference>
<evidence type="ECO:0000259" key="3">
    <source>
        <dbReference type="PROSITE" id="PS50405"/>
    </source>
</evidence>
<name>A0A1I4GT35_9RHOB</name>
<dbReference type="InterPro" id="IPR036282">
    <property type="entry name" value="Glutathione-S-Trfase_C_sf"/>
</dbReference>
<dbReference type="SFLD" id="SFLDG01150">
    <property type="entry name" value="Main.1:_Beta-like"/>
    <property type="match status" value="1"/>
</dbReference>
<dbReference type="SUPFAM" id="SSF52833">
    <property type="entry name" value="Thioredoxin-like"/>
    <property type="match status" value="1"/>
</dbReference>
<organism evidence="4 5">
    <name type="scientific">Loktanella salsilacus</name>
    <dbReference type="NCBI Taxonomy" id="195913"/>
    <lineage>
        <taxon>Bacteria</taxon>
        <taxon>Pseudomonadati</taxon>
        <taxon>Pseudomonadota</taxon>
        <taxon>Alphaproteobacteria</taxon>
        <taxon>Rhodobacterales</taxon>
        <taxon>Roseobacteraceae</taxon>
        <taxon>Loktanella</taxon>
    </lineage>
</organism>
<dbReference type="PROSITE" id="PS50405">
    <property type="entry name" value="GST_CTER"/>
    <property type="match status" value="1"/>
</dbReference>
<gene>
    <name evidence="4" type="ORF">SAMN04488004_11435</name>
</gene>
<dbReference type="AlphaFoldDB" id="A0A1I4GT35"/>
<dbReference type="Gene3D" id="3.40.30.10">
    <property type="entry name" value="Glutaredoxin"/>
    <property type="match status" value="1"/>
</dbReference>
<keyword evidence="5" id="KW-1185">Reference proteome</keyword>
<evidence type="ECO:0000313" key="4">
    <source>
        <dbReference type="EMBL" id="SFL32680.1"/>
    </source>
</evidence>
<reference evidence="4 5" key="1">
    <citation type="submission" date="2016-10" db="EMBL/GenBank/DDBJ databases">
        <authorList>
            <person name="de Groot N.N."/>
        </authorList>
    </citation>
    <scope>NUCLEOTIDE SEQUENCE [LARGE SCALE GENOMIC DNA]</scope>
    <source>
        <strain evidence="4 5">DSM 16199</strain>
    </source>
</reference>
<comment type="similarity">
    <text evidence="1">Belongs to the GST superfamily.</text>
</comment>
<dbReference type="Pfam" id="PF02798">
    <property type="entry name" value="GST_N"/>
    <property type="match status" value="1"/>
</dbReference>
<dbReference type="RefSeq" id="WP_245754241.1">
    <property type="nucleotide sequence ID" value="NZ_CAXIDI010000017.1"/>
</dbReference>
<dbReference type="InterPro" id="IPR010987">
    <property type="entry name" value="Glutathione-S-Trfase_C-like"/>
</dbReference>
<dbReference type="GO" id="GO:0016740">
    <property type="term" value="F:transferase activity"/>
    <property type="evidence" value="ECO:0007669"/>
    <property type="project" value="UniProtKB-KW"/>
</dbReference>
<dbReference type="Gene3D" id="1.20.1050.10">
    <property type="match status" value="1"/>
</dbReference>
<dbReference type="CDD" id="cd03188">
    <property type="entry name" value="GST_C_Beta"/>
    <property type="match status" value="1"/>
</dbReference>
<feature type="domain" description="GST C-terminal" evidence="3">
    <location>
        <begin position="84"/>
        <end position="205"/>
    </location>
</feature>
<dbReference type="SUPFAM" id="SSF47616">
    <property type="entry name" value="GST C-terminal domain-like"/>
    <property type="match status" value="1"/>
</dbReference>
<evidence type="ECO:0000256" key="1">
    <source>
        <dbReference type="RuleBase" id="RU003494"/>
    </source>
</evidence>